<evidence type="ECO:0000256" key="3">
    <source>
        <dbReference type="SAM" id="MobiDB-lite"/>
    </source>
</evidence>
<comment type="similarity">
    <text evidence="1 2">Belongs to the enoyl-CoA hydratase/isomerase family.</text>
</comment>
<evidence type="ECO:0000313" key="5">
    <source>
        <dbReference type="Proteomes" id="UP001142400"/>
    </source>
</evidence>
<dbReference type="InterPro" id="IPR014748">
    <property type="entry name" value="Enoyl-CoA_hydra_C"/>
</dbReference>
<dbReference type="InterPro" id="IPR029045">
    <property type="entry name" value="ClpP/crotonase-like_dom_sf"/>
</dbReference>
<comment type="caution">
    <text evidence="4">The sequence shown here is derived from an EMBL/GenBank/DDBJ whole genome shotgun (WGS) entry which is preliminary data.</text>
</comment>
<dbReference type="Proteomes" id="UP001142400">
    <property type="component" value="Unassembled WGS sequence"/>
</dbReference>
<dbReference type="Pfam" id="PF00378">
    <property type="entry name" value="ECH_1"/>
    <property type="match status" value="1"/>
</dbReference>
<dbReference type="Gene3D" id="1.10.12.10">
    <property type="entry name" value="Lyase 2-enoyl-coa Hydratase, Chain A, domain 2"/>
    <property type="match status" value="1"/>
</dbReference>
<dbReference type="GO" id="GO:0003824">
    <property type="term" value="F:catalytic activity"/>
    <property type="evidence" value="ECO:0007669"/>
    <property type="project" value="InterPro"/>
</dbReference>
<dbReference type="NCBIfam" id="NF006100">
    <property type="entry name" value="PRK08252.1"/>
    <property type="match status" value="1"/>
</dbReference>
<organism evidence="4 5">
    <name type="scientific">Streptomyces malaysiensis subsp. samsunensis</name>
    <dbReference type="NCBI Taxonomy" id="459658"/>
    <lineage>
        <taxon>Bacteria</taxon>
        <taxon>Bacillati</taxon>
        <taxon>Actinomycetota</taxon>
        <taxon>Actinomycetes</taxon>
        <taxon>Kitasatosporales</taxon>
        <taxon>Streptomycetaceae</taxon>
        <taxon>Streptomyces</taxon>
        <taxon>Streptomyces violaceusniger group</taxon>
    </lineage>
</organism>
<dbReference type="AlphaFoldDB" id="A0A9X2M3U3"/>
<dbReference type="Gene3D" id="3.90.226.10">
    <property type="entry name" value="2-enoyl-CoA Hydratase, Chain A, domain 1"/>
    <property type="match status" value="1"/>
</dbReference>
<sequence>MSAASAPVLFEETDGVATITLNRPAVRNAVDASMAGALAEIVDHLDERSDLRAAILTGTGGSFCSGMDLNAFVRGEKSSIPGRGFAGFTARPPVIPVIAAVEGAAVAGGCELVLACDLVVAAESARFGVPEVKRGLVAVGGALLKLPSRIPYQVAMEWILTGDMVGARRAHEVGLVNAVAPDGEALAVARRLADRVAANGPLALRASKQIVAASSSWSHEEAYERQLEIARPVTESADAQEGARAFAEKRSPVWSGR</sequence>
<dbReference type="SUPFAM" id="SSF52096">
    <property type="entry name" value="ClpP/crotonase"/>
    <property type="match status" value="1"/>
</dbReference>
<dbReference type="RefSeq" id="WP_257636045.1">
    <property type="nucleotide sequence ID" value="NZ_JANIIC010000098.1"/>
</dbReference>
<proteinExistence type="inferred from homology"/>
<evidence type="ECO:0000256" key="2">
    <source>
        <dbReference type="RuleBase" id="RU003707"/>
    </source>
</evidence>
<name>A0A9X2M3U3_STRMQ</name>
<protein>
    <submittedName>
        <fullName evidence="4">Crotonase/enoyl-CoA hydratase family protein</fullName>
    </submittedName>
</protein>
<dbReference type="InterPro" id="IPR018376">
    <property type="entry name" value="Enoyl-CoA_hyd/isom_CS"/>
</dbReference>
<dbReference type="CDD" id="cd06558">
    <property type="entry name" value="crotonase-like"/>
    <property type="match status" value="1"/>
</dbReference>
<reference evidence="4" key="1">
    <citation type="submission" date="2022-06" db="EMBL/GenBank/DDBJ databases">
        <title>WGS of actinobacteria.</title>
        <authorList>
            <person name="Thawai C."/>
        </authorList>
    </citation>
    <scope>NUCLEOTIDE SEQUENCE</scope>
    <source>
        <strain evidence="4">DSM 42010</strain>
    </source>
</reference>
<dbReference type="EMBL" id="JANIIC010000098">
    <property type="protein sequence ID" value="MCQ8835955.1"/>
    <property type="molecule type" value="Genomic_DNA"/>
</dbReference>
<dbReference type="PANTHER" id="PTHR43802:SF1">
    <property type="entry name" value="IP11341P-RELATED"/>
    <property type="match status" value="1"/>
</dbReference>
<feature type="region of interest" description="Disordered" evidence="3">
    <location>
        <begin position="234"/>
        <end position="257"/>
    </location>
</feature>
<gene>
    <name evidence="4" type="ORF">NQU54_44810</name>
</gene>
<accession>A0A9X2M3U3</accession>
<evidence type="ECO:0000256" key="1">
    <source>
        <dbReference type="ARBA" id="ARBA00005254"/>
    </source>
</evidence>
<dbReference type="InterPro" id="IPR001753">
    <property type="entry name" value="Enoyl-CoA_hydra/iso"/>
</dbReference>
<keyword evidence="5" id="KW-1185">Reference proteome</keyword>
<dbReference type="PROSITE" id="PS00166">
    <property type="entry name" value="ENOYL_COA_HYDRATASE"/>
    <property type="match status" value="1"/>
</dbReference>
<dbReference type="PANTHER" id="PTHR43802">
    <property type="entry name" value="ENOYL-COA HYDRATASE"/>
    <property type="match status" value="1"/>
</dbReference>
<evidence type="ECO:0000313" key="4">
    <source>
        <dbReference type="EMBL" id="MCQ8835955.1"/>
    </source>
</evidence>